<dbReference type="CDD" id="cd06261">
    <property type="entry name" value="TM_PBP2"/>
    <property type="match status" value="1"/>
</dbReference>
<dbReference type="OrthoDB" id="147639at2"/>
<gene>
    <name evidence="9" type="ORF">FPZ11_06050</name>
</gene>
<sequence length="510" mass="55103">MVAFLTRRFLASLLVLLIASYIVYVLTCYSGNPLQDLLASNARNKDELIAQRVALLHLDVSPFLRYFIWLGGVLSVFTGHFTLGDAINGQPVTAQLGSAMWSTLQLVTTAAIIAIIFGVIIGIATALRQYSAFDYGATFLSFLFFSLPIFWLAVMLKQYVAIGFNNFLQDPVISPIVITVLALISGVVWLGIIGGSARRRLIVFVTAAVATALILTALSVTKWFDDPGLGIVIVTLIGVGFAFLVTALSTGLENRKALYASLVTVAVGAALYYPLQYVFPFMSFWLMLVLAIVAVGVGLLVGWLFGGHDRWISGRTAAITAVLMGLTIMLDRYMQVWSLYSNSSSIGGRPIATIGAVTPGLSGDFWVSGIDSFAHILLPTLALMLASLASYSRYSRASMLDVMNQDYIRTARSKGLTERTVVMRHAFRNALIPIVTIITLDFGALIGGAIVTEQVFSWQGMGALFQQAINQTDVNTVMGVFLVTGIAAIVFNAVADTVYSALDPRIRVTA</sequence>
<feature type="transmembrane region" description="Helical" evidence="7">
    <location>
        <begin position="201"/>
        <end position="221"/>
    </location>
</feature>
<feature type="transmembrane region" description="Helical" evidence="7">
    <location>
        <begin position="172"/>
        <end position="194"/>
    </location>
</feature>
<dbReference type="Gene3D" id="1.10.3720.10">
    <property type="entry name" value="MetI-like"/>
    <property type="match status" value="1"/>
</dbReference>
<keyword evidence="2 7" id="KW-0813">Transport</keyword>
<feature type="transmembrane region" description="Helical" evidence="7">
    <location>
        <begin position="6"/>
        <end position="26"/>
    </location>
</feature>
<protein>
    <submittedName>
        <fullName evidence="9">ABC transporter permease subunit</fullName>
    </submittedName>
</protein>
<feature type="transmembrane region" description="Helical" evidence="7">
    <location>
        <begin position="257"/>
        <end position="275"/>
    </location>
</feature>
<dbReference type="EMBL" id="CP042305">
    <property type="protein sequence ID" value="QDZ14382.1"/>
    <property type="molecule type" value="Genomic_DNA"/>
</dbReference>
<dbReference type="PANTHER" id="PTHR43163">
    <property type="entry name" value="DIPEPTIDE TRANSPORT SYSTEM PERMEASE PROTEIN DPPB-RELATED"/>
    <property type="match status" value="1"/>
</dbReference>
<evidence type="ECO:0000259" key="8">
    <source>
        <dbReference type="PROSITE" id="PS50928"/>
    </source>
</evidence>
<evidence type="ECO:0000256" key="5">
    <source>
        <dbReference type="ARBA" id="ARBA00022989"/>
    </source>
</evidence>
<feature type="transmembrane region" description="Helical" evidence="7">
    <location>
        <begin position="480"/>
        <end position="502"/>
    </location>
</feature>
<evidence type="ECO:0000256" key="6">
    <source>
        <dbReference type="ARBA" id="ARBA00023136"/>
    </source>
</evidence>
<dbReference type="GO" id="GO:0055085">
    <property type="term" value="P:transmembrane transport"/>
    <property type="evidence" value="ECO:0007669"/>
    <property type="project" value="InterPro"/>
</dbReference>
<organism evidence="9 10">
    <name type="scientific">Humibacter ginsenosidimutans</name>
    <dbReference type="NCBI Taxonomy" id="2599293"/>
    <lineage>
        <taxon>Bacteria</taxon>
        <taxon>Bacillati</taxon>
        <taxon>Actinomycetota</taxon>
        <taxon>Actinomycetes</taxon>
        <taxon>Micrococcales</taxon>
        <taxon>Microbacteriaceae</taxon>
        <taxon>Humibacter</taxon>
    </lineage>
</organism>
<evidence type="ECO:0000256" key="7">
    <source>
        <dbReference type="RuleBase" id="RU363032"/>
    </source>
</evidence>
<dbReference type="GO" id="GO:0005886">
    <property type="term" value="C:plasma membrane"/>
    <property type="evidence" value="ECO:0007669"/>
    <property type="project" value="UniProtKB-SubCell"/>
</dbReference>
<keyword evidence="10" id="KW-1185">Reference proteome</keyword>
<keyword evidence="3" id="KW-1003">Cell membrane</keyword>
<feature type="transmembrane region" description="Helical" evidence="7">
    <location>
        <begin position="281"/>
        <end position="305"/>
    </location>
</feature>
<name>A0A5B8M3T3_9MICO</name>
<comment type="similarity">
    <text evidence="7">Belongs to the binding-protein-dependent transport system permease family.</text>
</comment>
<feature type="transmembrane region" description="Helical" evidence="7">
    <location>
        <begin position="430"/>
        <end position="451"/>
    </location>
</feature>
<evidence type="ECO:0000313" key="9">
    <source>
        <dbReference type="EMBL" id="QDZ14382.1"/>
    </source>
</evidence>
<feature type="transmembrane region" description="Helical" evidence="7">
    <location>
        <begin position="317"/>
        <end position="334"/>
    </location>
</feature>
<keyword evidence="5 7" id="KW-1133">Transmembrane helix</keyword>
<feature type="transmembrane region" description="Helical" evidence="7">
    <location>
        <begin position="103"/>
        <end position="127"/>
    </location>
</feature>
<comment type="subcellular location">
    <subcellularLocation>
        <location evidence="1 7">Cell membrane</location>
        <topology evidence="1 7">Multi-pass membrane protein</topology>
    </subcellularLocation>
</comment>
<evidence type="ECO:0000256" key="4">
    <source>
        <dbReference type="ARBA" id="ARBA00022692"/>
    </source>
</evidence>
<dbReference type="AlphaFoldDB" id="A0A5B8M3T3"/>
<evidence type="ECO:0000313" key="10">
    <source>
        <dbReference type="Proteomes" id="UP000320216"/>
    </source>
</evidence>
<dbReference type="PROSITE" id="PS50928">
    <property type="entry name" value="ABC_TM1"/>
    <property type="match status" value="1"/>
</dbReference>
<dbReference type="Pfam" id="PF00528">
    <property type="entry name" value="BPD_transp_1"/>
    <property type="match status" value="1"/>
</dbReference>
<feature type="transmembrane region" description="Helical" evidence="7">
    <location>
        <begin position="372"/>
        <end position="391"/>
    </location>
</feature>
<feature type="transmembrane region" description="Helical" evidence="7">
    <location>
        <begin position="139"/>
        <end position="160"/>
    </location>
</feature>
<dbReference type="RefSeq" id="WP_146319224.1">
    <property type="nucleotide sequence ID" value="NZ_CP042305.1"/>
</dbReference>
<evidence type="ECO:0000256" key="1">
    <source>
        <dbReference type="ARBA" id="ARBA00004651"/>
    </source>
</evidence>
<evidence type="ECO:0000256" key="2">
    <source>
        <dbReference type="ARBA" id="ARBA00022448"/>
    </source>
</evidence>
<dbReference type="InterPro" id="IPR000515">
    <property type="entry name" value="MetI-like"/>
</dbReference>
<dbReference type="SUPFAM" id="SSF161098">
    <property type="entry name" value="MetI-like"/>
    <property type="match status" value="1"/>
</dbReference>
<dbReference type="KEGG" id="huw:FPZ11_06050"/>
<dbReference type="InterPro" id="IPR035906">
    <property type="entry name" value="MetI-like_sf"/>
</dbReference>
<keyword evidence="4 7" id="KW-0812">Transmembrane</keyword>
<reference evidence="9 10" key="1">
    <citation type="submission" date="2019-07" db="EMBL/GenBank/DDBJ databases">
        <title>Full genome sequence of Humibacter sp. WJ7-1.</title>
        <authorList>
            <person name="Im W.-T."/>
        </authorList>
    </citation>
    <scope>NUCLEOTIDE SEQUENCE [LARGE SCALE GENOMIC DNA]</scope>
    <source>
        <strain evidence="9 10">WJ7-1</strain>
    </source>
</reference>
<dbReference type="Proteomes" id="UP000320216">
    <property type="component" value="Chromosome"/>
</dbReference>
<keyword evidence="6 7" id="KW-0472">Membrane</keyword>
<accession>A0A5B8M3T3</accession>
<feature type="domain" description="ABC transmembrane type-1" evidence="8">
    <location>
        <begin position="100"/>
        <end position="499"/>
    </location>
</feature>
<feature type="transmembrane region" description="Helical" evidence="7">
    <location>
        <begin position="227"/>
        <end position="245"/>
    </location>
</feature>
<dbReference type="PANTHER" id="PTHR43163:SF6">
    <property type="entry name" value="DIPEPTIDE TRANSPORT SYSTEM PERMEASE PROTEIN DPPB-RELATED"/>
    <property type="match status" value="1"/>
</dbReference>
<proteinExistence type="inferred from homology"/>
<evidence type="ECO:0000256" key="3">
    <source>
        <dbReference type="ARBA" id="ARBA00022475"/>
    </source>
</evidence>